<gene>
    <name evidence="1" type="ORF">QE152_g22421</name>
</gene>
<dbReference type="AlphaFoldDB" id="A0AAW1KIP9"/>
<proteinExistence type="predicted"/>
<protein>
    <submittedName>
        <fullName evidence="1">Uncharacterized protein</fullName>
    </submittedName>
</protein>
<sequence>MPYRRVCAIVIRLLENRWRKMKSYAGRGAIVQFPGSRWRCQLTSHHILNTLFVRHINCHNYPNSNINIKKGGYINLEHVADKQNIH</sequence>
<dbReference type="Proteomes" id="UP001458880">
    <property type="component" value="Unassembled WGS sequence"/>
</dbReference>
<organism evidence="1 2">
    <name type="scientific">Popillia japonica</name>
    <name type="common">Japanese beetle</name>
    <dbReference type="NCBI Taxonomy" id="7064"/>
    <lineage>
        <taxon>Eukaryota</taxon>
        <taxon>Metazoa</taxon>
        <taxon>Ecdysozoa</taxon>
        <taxon>Arthropoda</taxon>
        <taxon>Hexapoda</taxon>
        <taxon>Insecta</taxon>
        <taxon>Pterygota</taxon>
        <taxon>Neoptera</taxon>
        <taxon>Endopterygota</taxon>
        <taxon>Coleoptera</taxon>
        <taxon>Polyphaga</taxon>
        <taxon>Scarabaeiformia</taxon>
        <taxon>Scarabaeidae</taxon>
        <taxon>Rutelinae</taxon>
        <taxon>Popillia</taxon>
    </lineage>
</organism>
<keyword evidence="2" id="KW-1185">Reference proteome</keyword>
<comment type="caution">
    <text evidence="1">The sequence shown here is derived from an EMBL/GenBank/DDBJ whole genome shotgun (WGS) entry which is preliminary data.</text>
</comment>
<dbReference type="EMBL" id="JASPKY010000215">
    <property type="protein sequence ID" value="KAK9719877.1"/>
    <property type="molecule type" value="Genomic_DNA"/>
</dbReference>
<name>A0AAW1KIP9_POPJA</name>
<evidence type="ECO:0000313" key="2">
    <source>
        <dbReference type="Proteomes" id="UP001458880"/>
    </source>
</evidence>
<reference evidence="1 2" key="1">
    <citation type="journal article" date="2024" name="BMC Genomics">
        <title>De novo assembly and annotation of Popillia japonica's genome with initial clues to its potential as an invasive pest.</title>
        <authorList>
            <person name="Cucini C."/>
            <person name="Boschi S."/>
            <person name="Funari R."/>
            <person name="Cardaioli E."/>
            <person name="Iannotti N."/>
            <person name="Marturano G."/>
            <person name="Paoli F."/>
            <person name="Bruttini M."/>
            <person name="Carapelli A."/>
            <person name="Frati F."/>
            <person name="Nardi F."/>
        </authorList>
    </citation>
    <scope>NUCLEOTIDE SEQUENCE [LARGE SCALE GENOMIC DNA]</scope>
    <source>
        <strain evidence="1">DMR45628</strain>
    </source>
</reference>
<evidence type="ECO:0000313" key="1">
    <source>
        <dbReference type="EMBL" id="KAK9719877.1"/>
    </source>
</evidence>
<accession>A0AAW1KIP9</accession>